<dbReference type="Proteomes" id="UP000694918">
    <property type="component" value="Unplaced"/>
</dbReference>
<dbReference type="InterPro" id="IPR004140">
    <property type="entry name" value="Exo70"/>
</dbReference>
<dbReference type="GO" id="GO:0000145">
    <property type="term" value="C:exocyst"/>
    <property type="evidence" value="ECO:0007669"/>
    <property type="project" value="InterPro"/>
</dbReference>
<dbReference type="KEGG" id="peu:105107747"/>
<name>A0AAJ6SXA8_POPEU</name>
<dbReference type="SUPFAM" id="SSF74788">
    <property type="entry name" value="Cullin repeat-like"/>
    <property type="match status" value="1"/>
</dbReference>
<dbReference type="Pfam" id="PF20669">
    <property type="entry name" value="Exo70_N"/>
    <property type="match status" value="1"/>
</dbReference>
<gene>
    <name evidence="2" type="primary">LOC105107747</name>
</gene>
<protein>
    <submittedName>
        <fullName evidence="2">Uncharacterized protein LOC105107747</fullName>
    </submittedName>
</protein>
<dbReference type="AlphaFoldDB" id="A0AAJ6SXA8"/>
<evidence type="ECO:0000313" key="1">
    <source>
        <dbReference type="Proteomes" id="UP000694918"/>
    </source>
</evidence>
<dbReference type="Gene3D" id="1.20.1280.170">
    <property type="entry name" value="Exocyst complex component Exo70"/>
    <property type="match status" value="1"/>
</dbReference>
<dbReference type="GeneID" id="105107747"/>
<proteinExistence type="predicted"/>
<dbReference type="InterPro" id="IPR016159">
    <property type="entry name" value="Cullin_repeat-like_dom_sf"/>
</dbReference>
<sequence>MGDPDMAIPELEGEGNLFAAAKQTMMALRSRKNLTDDEREILGDLHTQLSTTITIGVKKADEKNKIERRLNVIQEKIMRWERYWPIIWDSSLDQATAYLNAAGEVRKLTERLETLCRNDDSKKKMLQRAQKVLQLAMKRLEVVFKHMLVENRQPFEQNHASVFLSAADTVSKISPEDYLVENSDDRCIFNRNSEEFIIDLVQYDAISELRRIANLMFISGFGDECSLAYINLRKDAWNEHLFNLEKEKPRIEDVLLSKWDNFKSELDGIKSKKKRWI</sequence>
<dbReference type="PANTHER" id="PTHR12542:SF49">
    <property type="entry name" value="EXOCYST SUBUNIT EXO70 FAMILY PROTEIN"/>
    <property type="match status" value="1"/>
</dbReference>
<dbReference type="PANTHER" id="PTHR12542">
    <property type="entry name" value="EXOCYST COMPLEX PROTEIN EXO70"/>
    <property type="match status" value="1"/>
</dbReference>
<dbReference type="GO" id="GO:0006887">
    <property type="term" value="P:exocytosis"/>
    <property type="evidence" value="ECO:0007669"/>
    <property type="project" value="InterPro"/>
</dbReference>
<reference evidence="2" key="1">
    <citation type="submission" date="2025-08" db="UniProtKB">
        <authorList>
            <consortium name="RefSeq"/>
        </authorList>
    </citation>
    <scope>IDENTIFICATION</scope>
</reference>
<keyword evidence="1" id="KW-1185">Reference proteome</keyword>
<organism evidence="1 2">
    <name type="scientific">Populus euphratica</name>
    <name type="common">Euphrates poplar</name>
    <dbReference type="NCBI Taxonomy" id="75702"/>
    <lineage>
        <taxon>Eukaryota</taxon>
        <taxon>Viridiplantae</taxon>
        <taxon>Streptophyta</taxon>
        <taxon>Embryophyta</taxon>
        <taxon>Tracheophyta</taxon>
        <taxon>Spermatophyta</taxon>
        <taxon>Magnoliopsida</taxon>
        <taxon>eudicotyledons</taxon>
        <taxon>Gunneridae</taxon>
        <taxon>Pentapetalae</taxon>
        <taxon>rosids</taxon>
        <taxon>fabids</taxon>
        <taxon>Malpighiales</taxon>
        <taxon>Salicaceae</taxon>
        <taxon>Saliceae</taxon>
        <taxon>Populus</taxon>
    </lineage>
</organism>
<accession>A0AAJ6SXA8</accession>
<dbReference type="RefSeq" id="XP_011000085.1">
    <property type="nucleotide sequence ID" value="XM_011001783.1"/>
</dbReference>
<evidence type="ECO:0000313" key="2">
    <source>
        <dbReference type="RefSeq" id="XP_011000085.1"/>
    </source>
</evidence>